<evidence type="ECO:0000256" key="4">
    <source>
        <dbReference type="ARBA" id="ARBA00022679"/>
    </source>
</evidence>
<evidence type="ECO:0000259" key="13">
    <source>
        <dbReference type="Pfam" id="PF08540"/>
    </source>
</evidence>
<dbReference type="InterPro" id="IPR010122">
    <property type="entry name" value="HMG_CoA_synthase_euk"/>
</dbReference>
<comment type="pathway">
    <text evidence="1 11">Metabolic intermediate biosynthesis; (R)-mevalonate biosynthesis; (R)-mevalonate from acetyl-CoA: step 2/3.</text>
</comment>
<evidence type="ECO:0000256" key="3">
    <source>
        <dbReference type="ARBA" id="ARBA00012978"/>
    </source>
</evidence>
<comment type="catalytic activity">
    <reaction evidence="7">
        <text>acetoacetyl-CoA + acetyl-CoA + H2O = (3S)-3-hydroxy-3-methylglutaryl-CoA + CoA + H(+)</text>
        <dbReference type="Rhea" id="RHEA:10188"/>
        <dbReference type="ChEBI" id="CHEBI:15377"/>
        <dbReference type="ChEBI" id="CHEBI:15378"/>
        <dbReference type="ChEBI" id="CHEBI:43074"/>
        <dbReference type="ChEBI" id="CHEBI:57286"/>
        <dbReference type="ChEBI" id="CHEBI:57287"/>
        <dbReference type="ChEBI" id="CHEBI:57288"/>
        <dbReference type="EC" id="2.3.3.10"/>
    </reaction>
    <physiologicalReaction direction="left-to-right" evidence="7">
        <dbReference type="Rhea" id="RHEA:10189"/>
    </physiologicalReaction>
</comment>
<dbReference type="EC" id="2.3.3.10" evidence="3 11"/>
<reference evidence="15" key="1">
    <citation type="submission" date="2022-11" db="UniProtKB">
        <authorList>
            <consortium name="WormBaseParasite"/>
        </authorList>
    </citation>
    <scope>IDENTIFICATION</scope>
</reference>
<dbReference type="GO" id="GO:0016126">
    <property type="term" value="P:sterol biosynthetic process"/>
    <property type="evidence" value="ECO:0007669"/>
    <property type="project" value="UniProtKB-KW"/>
</dbReference>
<dbReference type="Gene3D" id="3.40.47.10">
    <property type="match status" value="1"/>
</dbReference>
<keyword evidence="14" id="KW-1185">Reference proteome</keyword>
<evidence type="ECO:0000259" key="12">
    <source>
        <dbReference type="Pfam" id="PF01154"/>
    </source>
</evidence>
<dbReference type="InterPro" id="IPR000590">
    <property type="entry name" value="HMG_CoA_synt_AS"/>
</dbReference>
<dbReference type="Pfam" id="PF08540">
    <property type="entry name" value="HMG_CoA_synt_C"/>
    <property type="match status" value="1"/>
</dbReference>
<evidence type="ECO:0000256" key="7">
    <source>
        <dbReference type="ARBA" id="ARBA00049887"/>
    </source>
</evidence>
<dbReference type="AlphaFoldDB" id="A0A914W4I0"/>
<accession>A0A914W4I0</accession>
<dbReference type="InterPro" id="IPR016039">
    <property type="entry name" value="Thiolase-like"/>
</dbReference>
<feature type="active site" description="Acyl-thioester intermediate" evidence="9">
    <location>
        <position position="118"/>
    </location>
</feature>
<dbReference type="WBParaSite" id="PSAMB.scaffold3153size19449.g20526.t1">
    <property type="protein sequence ID" value="PSAMB.scaffold3153size19449.g20526.t1"/>
    <property type="gene ID" value="PSAMB.scaffold3153size19449.g20526"/>
</dbReference>
<evidence type="ECO:0000256" key="6">
    <source>
        <dbReference type="ARBA" id="ARBA00023011"/>
    </source>
</evidence>
<evidence type="ECO:0000256" key="5">
    <source>
        <dbReference type="ARBA" id="ARBA00022955"/>
    </source>
</evidence>
<feature type="active site" description="Proton donor/acceptor" evidence="9">
    <location>
        <position position="252"/>
    </location>
</feature>
<keyword evidence="4 11" id="KW-0808">Transferase</keyword>
<feature type="binding site" evidence="10">
    <location>
        <position position="261"/>
    </location>
    <ligand>
        <name>CoA</name>
        <dbReference type="ChEBI" id="CHEBI:57287"/>
    </ligand>
</feature>
<evidence type="ECO:0000256" key="9">
    <source>
        <dbReference type="PIRSR" id="PIRSR610122-1"/>
    </source>
</evidence>
<evidence type="ECO:0000256" key="2">
    <source>
        <dbReference type="ARBA" id="ARBA00007061"/>
    </source>
</evidence>
<sequence length="472" mass="51844">MAGSVTDVGIHAMEVYFPRLFVDQTELEQFDGASSGKYTVGLGQMQMGFCADHEDVQSIMLTVTAKLMEKHNIDPKSVGFLAVGTETIVDKSKSVKTQLMQLFPGNGDIEGVDVTNACFGGTQAVFHTVDWVYANVDGSRENRWALAVMGDIAVYDKGPARCTGGAGAVALLIGPNAPLVFDRGLRAVHMQSVYDFYKPRMTSEYPVVDGALSVQSYLSALDACYQLYGAKYAKITNGKHPDLSNFAAVLFHSPYARLVQKSLGRLAFHDFVSGRHSHLSSLDQLSAFRDTPLNATYGDKSFEKAVLTASEQLFRAKTDPSLLFARRIGNMYTGSLYGGLCSLLLTQSPSELVGRRLLLFSYGSGSAAAIFSLSVCTDASRLQGLLQSAKEAAYQLDHRVKASPKQFARALEMREQLLGKAPYQPQALCMDDNDGEGMMHFPLFPDTFYLTQIDEKFRRRYERATNVQQNGH</sequence>
<dbReference type="PANTHER" id="PTHR43323">
    <property type="entry name" value="3-HYDROXY-3-METHYLGLUTARYL COENZYME A SYNTHASE"/>
    <property type="match status" value="1"/>
</dbReference>
<protein>
    <recommendedName>
        <fullName evidence="3 11">Hydroxymethylglutaryl-CoA synthase</fullName>
        <shortName evidence="11">HMG-CoA synthase</shortName>
        <ecNumber evidence="3 11">2.3.3.10</ecNumber>
    </recommendedName>
    <alternativeName>
        <fullName evidence="11">3-hydroxy-3-methylglutaryl coenzyme A synthase</fullName>
    </alternativeName>
</protein>
<dbReference type="PROSITE" id="PS01226">
    <property type="entry name" value="HMG_COA_SYNTHASE"/>
    <property type="match status" value="1"/>
</dbReference>
<evidence type="ECO:0000313" key="14">
    <source>
        <dbReference type="Proteomes" id="UP000887566"/>
    </source>
</evidence>
<evidence type="ECO:0000256" key="10">
    <source>
        <dbReference type="PIRSR" id="PIRSR610122-2"/>
    </source>
</evidence>
<comment type="function">
    <text evidence="11">Catalyzes the condensation of acetyl-CoA with acetoacetyl-CoA to form HMG-CoA.</text>
</comment>
<comment type="function">
    <text evidence="8">This enzyme condenses acetyl-CoA with acetoacetyl-CoA to form HMG-CoA, which is the substrate for HMG-CoA reductase.</text>
</comment>
<dbReference type="InterPro" id="IPR013746">
    <property type="entry name" value="HMG_CoA_synt_C_dom"/>
</dbReference>
<evidence type="ECO:0000256" key="8">
    <source>
        <dbReference type="ARBA" id="ARBA00056639"/>
    </source>
</evidence>
<proteinExistence type="inferred from homology"/>
<dbReference type="GO" id="GO:0006084">
    <property type="term" value="P:acetyl-CoA metabolic process"/>
    <property type="evidence" value="ECO:0007669"/>
    <property type="project" value="InterPro"/>
</dbReference>
<keyword evidence="5 11" id="KW-0752">Steroid biosynthesis</keyword>
<dbReference type="NCBIfam" id="TIGR01833">
    <property type="entry name" value="HMG-CoA-S_euk"/>
    <property type="match status" value="1"/>
</dbReference>
<feature type="domain" description="Hydroxymethylglutaryl-coenzyme A synthase N-terminal" evidence="12">
    <location>
        <begin position="6"/>
        <end position="178"/>
    </location>
</feature>
<dbReference type="Pfam" id="PF01154">
    <property type="entry name" value="HMG_CoA_synt_N"/>
    <property type="match status" value="1"/>
</dbReference>
<dbReference type="InterPro" id="IPR013528">
    <property type="entry name" value="HMG_CoA_synth_N"/>
</dbReference>
<dbReference type="CDD" id="cd00827">
    <property type="entry name" value="init_cond_enzymes"/>
    <property type="match status" value="1"/>
</dbReference>
<keyword evidence="6 11" id="KW-0756">Sterol biosynthesis</keyword>
<feature type="active site" description="Proton donor/acceptor" evidence="9">
    <location>
        <position position="86"/>
    </location>
</feature>
<feature type="binding site" evidence="10">
    <location>
        <position position="213"/>
    </location>
    <ligand>
        <name>CoA</name>
        <dbReference type="ChEBI" id="CHEBI:57287"/>
    </ligand>
</feature>
<keyword evidence="11" id="KW-0753">Steroid metabolism</keyword>
<dbReference type="PANTHER" id="PTHR43323:SF2">
    <property type="entry name" value="HYDROXYMETHYLGLUTARYL-COA SYNTHASE"/>
    <property type="match status" value="1"/>
</dbReference>
<dbReference type="SUPFAM" id="SSF53901">
    <property type="entry name" value="Thiolase-like"/>
    <property type="match status" value="2"/>
</dbReference>
<dbReference type="GO" id="GO:0010142">
    <property type="term" value="P:farnesyl diphosphate biosynthetic process, mevalonate pathway"/>
    <property type="evidence" value="ECO:0007669"/>
    <property type="project" value="InterPro"/>
</dbReference>
<keyword evidence="11" id="KW-0443">Lipid metabolism</keyword>
<keyword evidence="11" id="KW-0444">Lipid biosynthesis</keyword>
<dbReference type="GO" id="GO:0004421">
    <property type="term" value="F:hydroxymethylglutaryl-CoA synthase activity"/>
    <property type="evidence" value="ECO:0007669"/>
    <property type="project" value="UniProtKB-EC"/>
</dbReference>
<feature type="domain" description="Hydroxymethylglutaryl-coenzyme A synthase C-terminal" evidence="13">
    <location>
        <begin position="179"/>
        <end position="463"/>
    </location>
</feature>
<evidence type="ECO:0000256" key="1">
    <source>
        <dbReference type="ARBA" id="ARBA00005218"/>
    </source>
</evidence>
<organism evidence="14 15">
    <name type="scientific">Plectus sambesii</name>
    <dbReference type="NCBI Taxonomy" id="2011161"/>
    <lineage>
        <taxon>Eukaryota</taxon>
        <taxon>Metazoa</taxon>
        <taxon>Ecdysozoa</taxon>
        <taxon>Nematoda</taxon>
        <taxon>Chromadorea</taxon>
        <taxon>Plectida</taxon>
        <taxon>Plectina</taxon>
        <taxon>Plectoidea</taxon>
        <taxon>Plectidae</taxon>
        <taxon>Plectus</taxon>
    </lineage>
</organism>
<evidence type="ECO:0000313" key="15">
    <source>
        <dbReference type="WBParaSite" id="PSAMB.scaffold3153size19449.g20526.t1"/>
    </source>
</evidence>
<keyword evidence="11" id="KW-1207">Sterol metabolism</keyword>
<dbReference type="FunFam" id="3.40.47.10:FF:000008">
    <property type="entry name" value="3-hydroxy-3-methylglutaryl coenzyme A synthase"/>
    <property type="match status" value="1"/>
</dbReference>
<dbReference type="Proteomes" id="UP000887566">
    <property type="component" value="Unplaced"/>
</dbReference>
<comment type="similarity">
    <text evidence="2 11">Belongs to the thiolase-like superfamily. HMG-CoA synthase family.</text>
</comment>
<evidence type="ECO:0000256" key="11">
    <source>
        <dbReference type="RuleBase" id="RU364071"/>
    </source>
</evidence>
<name>A0A914W4I0_9BILA</name>